<accession>K5XE98</accession>
<feature type="transmembrane region" description="Helical" evidence="1">
    <location>
        <begin position="185"/>
        <end position="202"/>
    </location>
</feature>
<gene>
    <name evidence="2" type="ORF">AGABI1DRAFT_54319</name>
</gene>
<keyword evidence="3" id="KW-1185">Reference proteome</keyword>
<organism evidence="2 3">
    <name type="scientific">Agaricus bisporus var. burnettii (strain JB137-S8 / ATCC MYA-4627 / FGSC 10392)</name>
    <name type="common">White button mushroom</name>
    <dbReference type="NCBI Taxonomy" id="597362"/>
    <lineage>
        <taxon>Eukaryota</taxon>
        <taxon>Fungi</taxon>
        <taxon>Dikarya</taxon>
        <taxon>Basidiomycota</taxon>
        <taxon>Agaricomycotina</taxon>
        <taxon>Agaricomycetes</taxon>
        <taxon>Agaricomycetidae</taxon>
        <taxon>Agaricales</taxon>
        <taxon>Agaricineae</taxon>
        <taxon>Agaricaceae</taxon>
        <taxon>Agaricus</taxon>
    </lineage>
</organism>
<keyword evidence="1" id="KW-0812">Transmembrane</keyword>
<protein>
    <submittedName>
        <fullName evidence="2">Uncharacterized protein</fullName>
    </submittedName>
</protein>
<keyword evidence="1" id="KW-0472">Membrane</keyword>
<evidence type="ECO:0000313" key="2">
    <source>
        <dbReference type="EMBL" id="EKM81512.1"/>
    </source>
</evidence>
<keyword evidence="1" id="KW-1133">Transmembrane helix</keyword>
<name>K5XE98_AGABU</name>
<sequence length="245" mass="27157">MFFTLTTFLHIFSILISAVVLGLAQVNFGLLLIWTNSIVGALGLVYHIMILFLHEFRRPTTSRPKIPWKRRYFILKASMKMPKTPLPSYHRHHRSSSSSQEWNDAALIAASTNKSGSGSHKFVPSGSFYSTASLFSIVILVVLTIIGFGMTVEVSMHGTSSMIPSDKEKEVSFPLGLKAEKAQCAFLGVQALLSLALFVLCIRGRSRISKAEEETRDEAEGWYGSGVSTRKSAELPFPRWEKGAV</sequence>
<evidence type="ECO:0000256" key="1">
    <source>
        <dbReference type="SAM" id="Phobius"/>
    </source>
</evidence>
<dbReference type="GeneID" id="18830073"/>
<reference evidence="3" key="1">
    <citation type="journal article" date="2012" name="Proc. Natl. Acad. Sci. U.S.A.">
        <title>Genome sequence of the button mushroom Agaricus bisporus reveals mechanisms governing adaptation to a humic-rich ecological niche.</title>
        <authorList>
            <person name="Morin E."/>
            <person name="Kohler A."/>
            <person name="Baker A.R."/>
            <person name="Foulongne-Oriol M."/>
            <person name="Lombard V."/>
            <person name="Nagy L.G."/>
            <person name="Ohm R.A."/>
            <person name="Patyshakuliyeva A."/>
            <person name="Brun A."/>
            <person name="Aerts A.L."/>
            <person name="Bailey A.M."/>
            <person name="Billette C."/>
            <person name="Coutinho P.M."/>
            <person name="Deakin G."/>
            <person name="Doddapaneni H."/>
            <person name="Floudas D."/>
            <person name="Grimwood J."/>
            <person name="Hilden K."/>
            <person name="Kuees U."/>
            <person name="LaButti K.M."/>
            <person name="Lapidus A."/>
            <person name="Lindquist E.A."/>
            <person name="Lucas S.M."/>
            <person name="Murat C."/>
            <person name="Riley R.W."/>
            <person name="Salamov A.A."/>
            <person name="Schmutz J."/>
            <person name="Subramanian V."/>
            <person name="Woesten H.A.B."/>
            <person name="Xu J."/>
            <person name="Eastwood D.C."/>
            <person name="Foster G.D."/>
            <person name="Sonnenberg A.S."/>
            <person name="Cullen D."/>
            <person name="de Vries R.P."/>
            <person name="Lundell T."/>
            <person name="Hibbett D.S."/>
            <person name="Henrissat B."/>
            <person name="Burton K.S."/>
            <person name="Kerrigan R.W."/>
            <person name="Challen M.P."/>
            <person name="Grigoriev I.V."/>
            <person name="Martin F."/>
        </authorList>
    </citation>
    <scope>NUCLEOTIDE SEQUENCE [LARGE SCALE GENOMIC DNA]</scope>
    <source>
        <strain evidence="3">JB137-S8 / ATCC MYA-4627 / FGSC 10392</strain>
    </source>
</reference>
<dbReference type="InParanoid" id="K5XE98"/>
<dbReference type="EMBL" id="JH971387">
    <property type="protein sequence ID" value="EKM81512.1"/>
    <property type="molecule type" value="Genomic_DNA"/>
</dbReference>
<dbReference type="KEGG" id="abp:AGABI1DRAFT54319"/>
<dbReference type="AlphaFoldDB" id="K5XE98"/>
<dbReference type="OrthoDB" id="3196762at2759"/>
<dbReference type="OMA" id="YHIMILF"/>
<dbReference type="RefSeq" id="XP_007327181.1">
    <property type="nucleotide sequence ID" value="XM_007327119.1"/>
</dbReference>
<dbReference type="HOGENOM" id="CLU_1133298_0_0_1"/>
<proteinExistence type="predicted"/>
<evidence type="ECO:0000313" key="3">
    <source>
        <dbReference type="Proteomes" id="UP000008493"/>
    </source>
</evidence>
<feature type="transmembrane region" description="Helical" evidence="1">
    <location>
        <begin position="32"/>
        <end position="53"/>
    </location>
</feature>
<dbReference type="eggNOG" id="ENOG502R15H">
    <property type="taxonomic scope" value="Eukaryota"/>
</dbReference>
<feature type="transmembrane region" description="Helical" evidence="1">
    <location>
        <begin position="128"/>
        <end position="152"/>
    </location>
</feature>
<dbReference type="Proteomes" id="UP000008493">
    <property type="component" value="Unassembled WGS sequence"/>
</dbReference>